<evidence type="ECO:0000313" key="4">
    <source>
        <dbReference type="EMBL" id="KAK9835115.1"/>
    </source>
</evidence>
<dbReference type="PANTHER" id="PTHR21461">
    <property type="entry name" value="GLYCOSYLTRANSFERASE FAMILY 92 PROTEIN"/>
    <property type="match status" value="1"/>
</dbReference>
<dbReference type="EMBL" id="JALJOV010002069">
    <property type="protein sequence ID" value="KAK9835115.1"/>
    <property type="molecule type" value="Genomic_DNA"/>
</dbReference>
<evidence type="ECO:0000256" key="3">
    <source>
        <dbReference type="ARBA" id="ARBA00022989"/>
    </source>
</evidence>
<sequence length="378" mass="42625">MQVALQRRANRPSWLPSHMLQLDSSLPRRMEPLRPICRGDTDLASALPSVTSRRISASDTGIFANIAKEIDQPSEPAAAASGQQPLPRLLACALMKNEVPYVVEWVEFHRVMGFDHIVVYDDFSADNATLLNELYIQHDRHYLTVEQGIWDEDPRIRRIKSAWDCYAKYKDQSDWLIHLDIDEFIWSPIYPDLPAYFLHEISTETHIVYAGATRFGFNGQKSRHSYALHRAQYGEEQVQLTNLAGVQLLTDTHIMRAPDSRWAEPEEIIHASLAVCQGPPKSKCTNDNNGLHGKTFVRSSLAHGLWTHGGSVKGDFGPHRADEWGFRVVSLGNGGAMHTDDCPAPICQPSGIAKLHIYHMRSPSIEDAAKKNADWQWT</sequence>
<dbReference type="AlphaFoldDB" id="A0AAW1RNK4"/>
<keyword evidence="5" id="KW-1185">Reference proteome</keyword>
<evidence type="ECO:0000256" key="1">
    <source>
        <dbReference type="ARBA" id="ARBA00004167"/>
    </source>
</evidence>
<reference evidence="4 5" key="1">
    <citation type="journal article" date="2024" name="Nat. Commun.">
        <title>Phylogenomics reveals the evolutionary origins of lichenization in chlorophyte algae.</title>
        <authorList>
            <person name="Puginier C."/>
            <person name="Libourel C."/>
            <person name="Otte J."/>
            <person name="Skaloud P."/>
            <person name="Haon M."/>
            <person name="Grisel S."/>
            <person name="Petersen M."/>
            <person name="Berrin J.G."/>
            <person name="Delaux P.M."/>
            <person name="Dal Grande F."/>
            <person name="Keller J."/>
        </authorList>
    </citation>
    <scope>NUCLEOTIDE SEQUENCE [LARGE SCALE GENOMIC DNA]</scope>
    <source>
        <strain evidence="4 5">SAG 2523</strain>
    </source>
</reference>
<evidence type="ECO:0008006" key="6">
    <source>
        <dbReference type="Google" id="ProtNLM"/>
    </source>
</evidence>
<keyword evidence="3" id="KW-0472">Membrane</keyword>
<name>A0AAW1RNK4_9CHLO</name>
<gene>
    <name evidence="4" type="ORF">WJX84_009445</name>
</gene>
<dbReference type="Proteomes" id="UP001485043">
    <property type="component" value="Unassembled WGS sequence"/>
</dbReference>
<protein>
    <recommendedName>
        <fullName evidence="6">Glycosyltransferase family 92 protein</fullName>
    </recommendedName>
</protein>
<feature type="non-terminal residue" evidence="4">
    <location>
        <position position="378"/>
    </location>
</feature>
<dbReference type="GO" id="GO:0016757">
    <property type="term" value="F:glycosyltransferase activity"/>
    <property type="evidence" value="ECO:0007669"/>
    <property type="project" value="TreeGrafter"/>
</dbReference>
<comment type="caution">
    <text evidence="4">The sequence shown here is derived from an EMBL/GenBank/DDBJ whole genome shotgun (WGS) entry which is preliminary data.</text>
</comment>
<dbReference type="Pfam" id="PF13704">
    <property type="entry name" value="Glyco_tranf_2_4"/>
    <property type="match status" value="1"/>
</dbReference>
<keyword evidence="2" id="KW-0812">Transmembrane</keyword>
<proteinExistence type="predicted"/>
<evidence type="ECO:0000313" key="5">
    <source>
        <dbReference type="Proteomes" id="UP001485043"/>
    </source>
</evidence>
<keyword evidence="3" id="KW-1133">Transmembrane helix</keyword>
<organism evidence="4 5">
    <name type="scientific">Apatococcus fuscideae</name>
    <dbReference type="NCBI Taxonomy" id="2026836"/>
    <lineage>
        <taxon>Eukaryota</taxon>
        <taxon>Viridiplantae</taxon>
        <taxon>Chlorophyta</taxon>
        <taxon>core chlorophytes</taxon>
        <taxon>Trebouxiophyceae</taxon>
        <taxon>Chlorellales</taxon>
        <taxon>Chlorellaceae</taxon>
        <taxon>Apatococcus</taxon>
    </lineage>
</organism>
<dbReference type="PANTHER" id="PTHR21461:SF69">
    <property type="entry name" value="GLYCOSYLTRANSFERASE FAMILY 92 PROTEIN"/>
    <property type="match status" value="1"/>
</dbReference>
<evidence type="ECO:0000256" key="2">
    <source>
        <dbReference type="ARBA" id="ARBA00022692"/>
    </source>
</evidence>
<accession>A0AAW1RNK4</accession>
<comment type="subcellular location">
    <subcellularLocation>
        <location evidence="1">Membrane</location>
        <topology evidence="1">Single-pass membrane protein</topology>
    </subcellularLocation>
</comment>
<dbReference type="GO" id="GO:0016020">
    <property type="term" value="C:membrane"/>
    <property type="evidence" value="ECO:0007669"/>
    <property type="project" value="UniProtKB-SubCell"/>
</dbReference>
<dbReference type="GO" id="GO:0005737">
    <property type="term" value="C:cytoplasm"/>
    <property type="evidence" value="ECO:0007669"/>
    <property type="project" value="TreeGrafter"/>
</dbReference>